<evidence type="ECO:0000313" key="3">
    <source>
        <dbReference type="EMBL" id="ABE50718.1"/>
    </source>
</evidence>
<sequence>MNKKLGLAVAGAVLAFGASAANAGIIIPAGDWTIDIGGNVNTYYTNTRYSGEAFANNARKNQVSTGLLPSAIGIGGKTRQNDLDIAFQFTFFVGANADSGFGTTGTAQGANGNWQSRAGDGNSINIRQAYMTFGDASWGTIKAGRDLGLFGSDAILSDMTLLGVGVGAGRPGNSTLGRIGSGYVYADWIGQIQYASPNWNGFSFAVAAREGLRNDGVAAGTALADDKTELGFDGKVSYEWTGDVSGKVWAGYITQKHNNTKTGDYRSRGYDLGGKINVADFGLVGYYYDGKGLDMQTGGQLGGLQFLGGNKSDDKGGYVQATYKLPTVGTKLGVSYGVSKSEERTNAYDIENKSWIVGAYHPLTKSLNLVAEYAQQKIENNVVGGLDGKAKTVSLGAILFF</sequence>
<dbReference type="KEGG" id="mfa:Mfla_2453"/>
<feature type="domain" description="Porin" evidence="2">
    <location>
        <begin position="11"/>
        <end position="379"/>
    </location>
</feature>
<dbReference type="AlphaFoldDB" id="Q1GYG9"/>
<keyword evidence="4" id="KW-1185">Reference proteome</keyword>
<dbReference type="OrthoDB" id="8735103at2"/>
<proteinExistence type="predicted"/>
<protein>
    <recommendedName>
        <fullName evidence="2">Porin domain-containing protein</fullName>
    </recommendedName>
</protein>
<evidence type="ECO:0000313" key="4">
    <source>
        <dbReference type="Proteomes" id="UP000002440"/>
    </source>
</evidence>
<dbReference type="RefSeq" id="WP_011480671.1">
    <property type="nucleotide sequence ID" value="NC_007947.1"/>
</dbReference>
<feature type="chain" id="PRO_5004189768" description="Porin domain-containing protein" evidence="1">
    <location>
        <begin position="24"/>
        <end position="401"/>
    </location>
</feature>
<dbReference type="GO" id="GO:0015288">
    <property type="term" value="F:porin activity"/>
    <property type="evidence" value="ECO:0007669"/>
    <property type="project" value="InterPro"/>
</dbReference>
<reference evidence="3 4" key="1">
    <citation type="submission" date="2006-03" db="EMBL/GenBank/DDBJ databases">
        <title>Complete sequence of Methylobacillus flagellatus KT.</title>
        <authorList>
            <consortium name="US DOE Joint Genome Institute"/>
            <person name="Copeland A."/>
            <person name="Lucas S."/>
            <person name="Lapidus A."/>
            <person name="Barry K."/>
            <person name="Detter J.C."/>
            <person name="Glavina del Rio T."/>
            <person name="Hammon N."/>
            <person name="Israni S."/>
            <person name="Dalin E."/>
            <person name="Tice H."/>
            <person name="Pitluck S."/>
            <person name="Brettin T."/>
            <person name="Bruce D."/>
            <person name="Han C."/>
            <person name="Tapia R."/>
            <person name="Saunders E."/>
            <person name="Gilna P."/>
            <person name="Schmutz J."/>
            <person name="Larimer F."/>
            <person name="Land M."/>
            <person name="Kyrpides N."/>
            <person name="Anderson I."/>
            <person name="Richardson P."/>
        </authorList>
    </citation>
    <scope>NUCLEOTIDE SEQUENCE [LARGE SCALE GENOMIC DNA]</scope>
    <source>
        <strain evidence="4">KT / ATCC 51484 / DSM 6875</strain>
    </source>
</reference>
<dbReference type="InterPro" id="IPR023614">
    <property type="entry name" value="Porin_dom_sf"/>
</dbReference>
<dbReference type="EMBL" id="CP000284">
    <property type="protein sequence ID" value="ABE50718.1"/>
    <property type="molecule type" value="Genomic_DNA"/>
</dbReference>
<evidence type="ECO:0000256" key="1">
    <source>
        <dbReference type="SAM" id="SignalP"/>
    </source>
</evidence>
<dbReference type="GO" id="GO:0016020">
    <property type="term" value="C:membrane"/>
    <property type="evidence" value="ECO:0007669"/>
    <property type="project" value="InterPro"/>
</dbReference>
<dbReference type="STRING" id="265072.Mfla_2453"/>
<evidence type="ECO:0000259" key="2">
    <source>
        <dbReference type="Pfam" id="PF13609"/>
    </source>
</evidence>
<dbReference type="Pfam" id="PF13609">
    <property type="entry name" value="Porin_4"/>
    <property type="match status" value="1"/>
</dbReference>
<dbReference type="Gene3D" id="2.40.160.10">
    <property type="entry name" value="Porin"/>
    <property type="match status" value="1"/>
</dbReference>
<dbReference type="HOGENOM" id="CLU_032382_0_0_4"/>
<accession>Q1GYG9</accession>
<keyword evidence="1" id="KW-0732">Signal</keyword>
<feature type="signal peptide" evidence="1">
    <location>
        <begin position="1"/>
        <end position="23"/>
    </location>
</feature>
<organism evidence="3 4">
    <name type="scientific">Methylobacillus flagellatus (strain ATCC 51484 / DSM 6875 / VKM B-1610 / KT)</name>
    <dbReference type="NCBI Taxonomy" id="265072"/>
    <lineage>
        <taxon>Bacteria</taxon>
        <taxon>Pseudomonadati</taxon>
        <taxon>Pseudomonadota</taxon>
        <taxon>Betaproteobacteria</taxon>
        <taxon>Nitrosomonadales</taxon>
        <taxon>Methylophilaceae</taxon>
        <taxon>Methylobacillus</taxon>
    </lineage>
</organism>
<dbReference type="Proteomes" id="UP000002440">
    <property type="component" value="Chromosome"/>
</dbReference>
<dbReference type="eggNOG" id="COG3203">
    <property type="taxonomic scope" value="Bacteria"/>
</dbReference>
<gene>
    <name evidence="3" type="ordered locus">Mfla_2453</name>
</gene>
<dbReference type="SUPFAM" id="SSF56935">
    <property type="entry name" value="Porins"/>
    <property type="match status" value="1"/>
</dbReference>
<dbReference type="InterPro" id="IPR033900">
    <property type="entry name" value="Gram_neg_porin_domain"/>
</dbReference>
<name>Q1GYG9_METFK</name>